<feature type="compositionally biased region" description="Basic residues" evidence="1">
    <location>
        <begin position="214"/>
        <end position="225"/>
    </location>
</feature>
<feature type="region of interest" description="Disordered" evidence="1">
    <location>
        <begin position="133"/>
        <end position="167"/>
    </location>
</feature>
<comment type="caution">
    <text evidence="3">The sequence shown here is derived from an EMBL/GenBank/DDBJ whole genome shotgun (WGS) entry which is preliminary data.</text>
</comment>
<dbReference type="GO" id="GO:0005730">
    <property type="term" value="C:nucleolus"/>
    <property type="evidence" value="ECO:0007669"/>
    <property type="project" value="InterPro"/>
</dbReference>
<protein>
    <recommendedName>
        <fullName evidence="2">Srp40 C-terminal domain-containing protein</fullName>
    </recommendedName>
</protein>
<dbReference type="InterPro" id="IPR007718">
    <property type="entry name" value="Srp40_C"/>
</dbReference>
<accession>A0A8S9YR33</accession>
<keyword evidence="4" id="KW-1185">Reference proteome</keyword>
<feature type="compositionally biased region" description="Polar residues" evidence="1">
    <location>
        <begin position="145"/>
        <end position="167"/>
    </location>
</feature>
<feature type="non-terminal residue" evidence="3">
    <location>
        <position position="243"/>
    </location>
</feature>
<feature type="compositionally biased region" description="Low complexity" evidence="1">
    <location>
        <begin position="47"/>
        <end position="58"/>
    </location>
</feature>
<dbReference type="Pfam" id="PF05022">
    <property type="entry name" value="SRP40_C"/>
    <property type="match status" value="1"/>
</dbReference>
<feature type="region of interest" description="Disordered" evidence="1">
    <location>
        <begin position="1"/>
        <end position="96"/>
    </location>
</feature>
<dbReference type="PANTHER" id="PTHR23216:SF1">
    <property type="entry name" value="NUCLEOLAR AND COILED-BODY PHOSPHOPROTEIN 1"/>
    <property type="match status" value="1"/>
</dbReference>
<gene>
    <name evidence="3" type="ORF">EG68_08527</name>
</gene>
<reference evidence="3" key="1">
    <citation type="submission" date="2019-07" db="EMBL/GenBank/DDBJ databases">
        <title>Annotation for the trematode Paragonimus miyazaki's.</title>
        <authorList>
            <person name="Choi Y.-J."/>
        </authorList>
    </citation>
    <scope>NUCLEOTIDE SEQUENCE</scope>
    <source>
        <strain evidence="3">Japan</strain>
    </source>
</reference>
<dbReference type="InterPro" id="IPR039191">
    <property type="entry name" value="Nopp140-like"/>
</dbReference>
<name>A0A8S9YR33_9TREM</name>
<dbReference type="GO" id="GO:0005654">
    <property type="term" value="C:nucleoplasm"/>
    <property type="evidence" value="ECO:0007669"/>
    <property type="project" value="TreeGrafter"/>
</dbReference>
<dbReference type="OrthoDB" id="5599646at2759"/>
<dbReference type="PANTHER" id="PTHR23216">
    <property type="entry name" value="NUCLEOLAR AND COILED-BODY PHOSPHOPROTEIN 1"/>
    <property type="match status" value="1"/>
</dbReference>
<evidence type="ECO:0000313" key="3">
    <source>
        <dbReference type="EMBL" id="KAF7251373.1"/>
    </source>
</evidence>
<sequence>SKSKPVAVGKPTVGVVKKSVPPAVTPSGVKRAAESSSDSDSSDDDAVPVVSKSKPVAVGKPTVGVVKKSVPPAVTPSGVKRAAESSSDSDSSDDDAVPVVFPAYANSYVLSTRGKRLRVGNSSCMHSAEGVPLNSSGVGRKSCPSAFSHTEQSVGETTNGQSFRRNSTPFRRVSDDMVSLHPRLSDNSFHAKPHSQGTWGERANRDFMYTSGKSFKHEKTKKKRGTYQGGSLSTEACSFKFED</sequence>
<dbReference type="Proteomes" id="UP000822476">
    <property type="component" value="Unassembled WGS sequence"/>
</dbReference>
<proteinExistence type="predicted"/>
<dbReference type="EMBL" id="JTDE01005105">
    <property type="protein sequence ID" value="KAF7251373.1"/>
    <property type="molecule type" value="Genomic_DNA"/>
</dbReference>
<feature type="domain" description="Srp40 C-terminal" evidence="2">
    <location>
        <begin position="169"/>
        <end position="241"/>
    </location>
</feature>
<dbReference type="AlphaFoldDB" id="A0A8S9YR33"/>
<evidence type="ECO:0000313" key="4">
    <source>
        <dbReference type="Proteomes" id="UP000822476"/>
    </source>
</evidence>
<feature type="region of interest" description="Disordered" evidence="1">
    <location>
        <begin position="211"/>
        <end position="231"/>
    </location>
</feature>
<evidence type="ECO:0000259" key="2">
    <source>
        <dbReference type="Pfam" id="PF05022"/>
    </source>
</evidence>
<evidence type="ECO:0000256" key="1">
    <source>
        <dbReference type="SAM" id="MobiDB-lite"/>
    </source>
</evidence>
<organism evidence="3 4">
    <name type="scientific">Paragonimus skrjabini miyazakii</name>
    <dbReference type="NCBI Taxonomy" id="59628"/>
    <lineage>
        <taxon>Eukaryota</taxon>
        <taxon>Metazoa</taxon>
        <taxon>Spiralia</taxon>
        <taxon>Lophotrochozoa</taxon>
        <taxon>Platyhelminthes</taxon>
        <taxon>Trematoda</taxon>
        <taxon>Digenea</taxon>
        <taxon>Plagiorchiida</taxon>
        <taxon>Troglotremata</taxon>
        <taxon>Troglotrematidae</taxon>
        <taxon>Paragonimus</taxon>
    </lineage>
</organism>